<feature type="domain" description="SnoaL-like" evidence="1">
    <location>
        <begin position="9"/>
        <end position="96"/>
    </location>
</feature>
<evidence type="ECO:0000259" key="1">
    <source>
        <dbReference type="Pfam" id="PF12680"/>
    </source>
</evidence>
<proteinExistence type="predicted"/>
<evidence type="ECO:0000313" key="3">
    <source>
        <dbReference type="Proteomes" id="UP000267469"/>
    </source>
</evidence>
<sequence length="119" mass="13629">MTEKEKFLRTFHRAFAENDTGYIMDNITQDISWDIPGDRYVQGKEAFASALKEMKNEGKTKTEIEHVITHGKTAAVNGTVLYENGMSHAFCDIYVFSGFKDPKVKEITSYVVRINNRSR</sequence>
<gene>
    <name evidence="2" type="ORF">ED312_16045</name>
</gene>
<keyword evidence="3" id="KW-1185">Reference proteome</keyword>
<reference evidence="2 3" key="1">
    <citation type="submission" date="2018-10" db="EMBL/GenBank/DDBJ databases">
        <title>Sinomicrobium pectinilyticum sp. nov., a pectinase-producing bacterium isolated from alkaline and saline soil, and emended description of the genus Sinomicrobium.</title>
        <authorList>
            <person name="Cheng B."/>
            <person name="Li C."/>
            <person name="Lai Q."/>
            <person name="Du M."/>
            <person name="Shao Z."/>
            <person name="Xu P."/>
            <person name="Yang C."/>
        </authorList>
    </citation>
    <scope>NUCLEOTIDE SEQUENCE [LARGE SCALE GENOMIC DNA]</scope>
    <source>
        <strain evidence="2 3">5DNS001</strain>
    </source>
</reference>
<dbReference type="Gene3D" id="3.10.450.50">
    <property type="match status" value="1"/>
</dbReference>
<dbReference type="EMBL" id="RJTM01000108">
    <property type="protein sequence ID" value="RNL82920.1"/>
    <property type="molecule type" value="Genomic_DNA"/>
</dbReference>
<dbReference type="SUPFAM" id="SSF54427">
    <property type="entry name" value="NTF2-like"/>
    <property type="match status" value="1"/>
</dbReference>
<dbReference type="AlphaFoldDB" id="A0A3N0E516"/>
<organism evidence="2 3">
    <name type="scientific">Sinomicrobium pectinilyticum</name>
    <dbReference type="NCBI Taxonomy" id="1084421"/>
    <lineage>
        <taxon>Bacteria</taxon>
        <taxon>Pseudomonadati</taxon>
        <taxon>Bacteroidota</taxon>
        <taxon>Flavobacteriia</taxon>
        <taxon>Flavobacteriales</taxon>
        <taxon>Flavobacteriaceae</taxon>
        <taxon>Sinomicrobium</taxon>
    </lineage>
</organism>
<name>A0A3N0E516_SINP1</name>
<dbReference type="Proteomes" id="UP000267469">
    <property type="component" value="Unassembled WGS sequence"/>
</dbReference>
<accession>A0A3N0E516</accession>
<dbReference type="OrthoDB" id="6692273at2"/>
<evidence type="ECO:0000313" key="2">
    <source>
        <dbReference type="EMBL" id="RNL82920.1"/>
    </source>
</evidence>
<dbReference type="Pfam" id="PF12680">
    <property type="entry name" value="SnoaL_2"/>
    <property type="match status" value="1"/>
</dbReference>
<dbReference type="InterPro" id="IPR032710">
    <property type="entry name" value="NTF2-like_dom_sf"/>
</dbReference>
<protein>
    <submittedName>
        <fullName evidence="2">Nuclear transport factor 2 family protein</fullName>
    </submittedName>
</protein>
<dbReference type="RefSeq" id="WP_123217036.1">
    <property type="nucleotide sequence ID" value="NZ_RJTM01000108.1"/>
</dbReference>
<comment type="caution">
    <text evidence="2">The sequence shown here is derived from an EMBL/GenBank/DDBJ whole genome shotgun (WGS) entry which is preliminary data.</text>
</comment>
<dbReference type="InterPro" id="IPR037401">
    <property type="entry name" value="SnoaL-like"/>
</dbReference>